<dbReference type="InterPro" id="IPR000477">
    <property type="entry name" value="RT_dom"/>
</dbReference>
<keyword evidence="4" id="KW-0548">Nucleotidyltransferase</keyword>
<dbReference type="PANTHER" id="PTHR34047">
    <property type="entry name" value="NUCLEAR INTRON MATURASE 1, MITOCHONDRIAL-RELATED"/>
    <property type="match status" value="1"/>
</dbReference>
<geneLocation type="plasmid" evidence="4 5">
    <name>p1</name>
</geneLocation>
<accession>A0A0G3XL89</accession>
<gene>
    <name evidence="4" type="ORF">AB433_17740</name>
</gene>
<feature type="domain" description="Reverse transcriptase" evidence="3">
    <location>
        <begin position="89"/>
        <end position="362"/>
    </location>
</feature>
<feature type="region of interest" description="Disordered" evidence="2">
    <location>
        <begin position="521"/>
        <end position="540"/>
    </location>
</feature>
<evidence type="ECO:0000313" key="5">
    <source>
        <dbReference type="Proteomes" id="UP000035287"/>
    </source>
</evidence>
<reference evidence="4 5" key="1">
    <citation type="submission" date="2015-06" db="EMBL/GenBank/DDBJ databases">
        <authorList>
            <person name="Zeng Y."/>
            <person name="Huang Y."/>
        </authorList>
    </citation>
    <scope>NUCLEOTIDE SEQUENCE [LARGE SCALE GENOMIC DNA]</scope>
    <source>
        <strain evidence="4 5">PQ-2</strain>
        <plasmid evidence="5">Plasmid p1</plasmid>
    </source>
</reference>
<comment type="similarity">
    <text evidence="1">Belongs to the bacterial reverse transcriptase family.</text>
</comment>
<dbReference type="InterPro" id="IPR051083">
    <property type="entry name" value="GrpII_Intron_Splice-Mob/Def"/>
</dbReference>
<dbReference type="InterPro" id="IPR043502">
    <property type="entry name" value="DNA/RNA_pol_sf"/>
</dbReference>
<keyword evidence="4" id="KW-0614">Plasmid</keyword>
<dbReference type="InterPro" id="IPR013597">
    <property type="entry name" value="Mat_intron_G2"/>
</dbReference>
<evidence type="ECO:0000256" key="2">
    <source>
        <dbReference type="SAM" id="MobiDB-lite"/>
    </source>
</evidence>
<evidence type="ECO:0000256" key="1">
    <source>
        <dbReference type="ARBA" id="ARBA00034120"/>
    </source>
</evidence>
<dbReference type="InterPro" id="IPR030931">
    <property type="entry name" value="Group_II_RT_mat"/>
</dbReference>
<dbReference type="OrthoDB" id="9793236at2"/>
<dbReference type="Pfam" id="PF00078">
    <property type="entry name" value="RVT_1"/>
    <property type="match status" value="1"/>
</dbReference>
<dbReference type="PANTHER" id="PTHR34047:SF8">
    <property type="entry name" value="PROTEIN YKFC"/>
    <property type="match status" value="1"/>
</dbReference>
<protein>
    <submittedName>
        <fullName evidence="4">Reverse transcriptase</fullName>
    </submittedName>
</protein>
<dbReference type="GO" id="GO:0003964">
    <property type="term" value="F:RNA-directed DNA polymerase activity"/>
    <property type="evidence" value="ECO:0007669"/>
    <property type="project" value="UniProtKB-KW"/>
</dbReference>
<dbReference type="PROSITE" id="PS50878">
    <property type="entry name" value="RT_POL"/>
    <property type="match status" value="1"/>
</dbReference>
<proteinExistence type="inferred from homology"/>
<dbReference type="EMBL" id="CP011771">
    <property type="protein sequence ID" value="AKM11992.1"/>
    <property type="molecule type" value="Genomic_DNA"/>
</dbReference>
<evidence type="ECO:0000313" key="4">
    <source>
        <dbReference type="EMBL" id="AKM11992.1"/>
    </source>
</evidence>
<keyword evidence="4" id="KW-0695">RNA-directed DNA polymerase</keyword>
<dbReference type="PATRIC" id="fig|1348774.3.peg.3737"/>
<dbReference type="Proteomes" id="UP000035287">
    <property type="component" value="Plasmid p1"/>
</dbReference>
<dbReference type="SUPFAM" id="SSF56672">
    <property type="entry name" value="DNA/RNA polymerases"/>
    <property type="match status" value="1"/>
</dbReference>
<name>A0A0G3XL89_9SPHN</name>
<keyword evidence="4" id="KW-0808">Transferase</keyword>
<dbReference type="CDD" id="cd01651">
    <property type="entry name" value="RT_G2_intron"/>
    <property type="match status" value="1"/>
</dbReference>
<dbReference type="NCBIfam" id="TIGR04416">
    <property type="entry name" value="group_II_RT_mat"/>
    <property type="match status" value="1"/>
</dbReference>
<dbReference type="Pfam" id="PF08388">
    <property type="entry name" value="GIIM"/>
    <property type="match status" value="1"/>
</dbReference>
<sequence length="540" mass="61989">MTEELPVDSGNQAPQAWLLGVQRKLYQWSRENPEEPYCDLWNWVTDPRNLYMAWKTVAGNRGKRTPGIDGATVEKIATGIGIGKFLQELREELRAGEYRPSPARRKWIPKPGKPAKFRPLGIPTVKDRVVQCAVKQILEPIFEARFWPVSYGFRPGRGSQACLEHIRVTIQSRGKPAADGYRHNAPYQWVIEGDIEACFDNIGHHPLMERVRHGVADLKVNRLIVQFLKAGVLEHVTYSPTDTGTPQGGVLSPLLANIALSVIEERYRDWVCRPESPELKSDGIRLAAIRRDKDRKAGRTVFYPVRYADDFLIFVSGTEADALAEKQALATYLHETMGLTLSPEKTRITALTKGCRFLGCRVRLKWDKRFGLHARIEIPREPINGFRIRINQMARRQTLRRSLTAMLQELNPYLRGWSAYYRYCVGAKRILTSLDWHVRQRLWLWLRAKHKRVPGRKIASWRRPSVAHPGNSVWAEGGTEQFLMSYVPVRRFDLKWMRKPEFAKASGEPDAQRKVQVRFGEQAWETGGGDTPQRPRLTLL</sequence>
<dbReference type="KEGG" id="cna:AB433_17740"/>
<keyword evidence="5" id="KW-1185">Reference proteome</keyword>
<evidence type="ECO:0000259" key="3">
    <source>
        <dbReference type="PROSITE" id="PS50878"/>
    </source>
</evidence>
<dbReference type="RefSeq" id="WP_047824443.1">
    <property type="nucleotide sequence ID" value="NZ_CP011771.1"/>
</dbReference>
<dbReference type="AlphaFoldDB" id="A0A0G3XL89"/>
<organism evidence="4 5">
    <name type="scientific">Croceicoccus naphthovorans</name>
    <dbReference type="NCBI Taxonomy" id="1348774"/>
    <lineage>
        <taxon>Bacteria</taxon>
        <taxon>Pseudomonadati</taxon>
        <taxon>Pseudomonadota</taxon>
        <taxon>Alphaproteobacteria</taxon>
        <taxon>Sphingomonadales</taxon>
        <taxon>Erythrobacteraceae</taxon>
        <taxon>Croceicoccus</taxon>
    </lineage>
</organism>